<feature type="region of interest" description="Disordered" evidence="1">
    <location>
        <begin position="95"/>
        <end position="115"/>
    </location>
</feature>
<reference evidence="3 4" key="1">
    <citation type="submission" date="2021-11" db="EMBL/GenBank/DDBJ databases">
        <title>Genome sequence.</title>
        <authorList>
            <person name="Sun Q."/>
        </authorList>
    </citation>
    <scope>NUCLEOTIDE SEQUENCE [LARGE SCALE GENOMIC DNA]</scope>
    <source>
        <strain evidence="3 4">KCTC 12005</strain>
    </source>
</reference>
<dbReference type="EMBL" id="JAJNCT010000005">
    <property type="protein sequence ID" value="MCD2164314.1"/>
    <property type="molecule type" value="Genomic_DNA"/>
</dbReference>
<keyword evidence="2" id="KW-1133">Transmembrane helix</keyword>
<feature type="transmembrane region" description="Helical" evidence="2">
    <location>
        <begin position="123"/>
        <end position="144"/>
    </location>
</feature>
<comment type="caution">
    <text evidence="3">The sequence shown here is derived from an EMBL/GenBank/DDBJ whole genome shotgun (WGS) entry which is preliminary data.</text>
</comment>
<feature type="region of interest" description="Disordered" evidence="1">
    <location>
        <begin position="1"/>
        <end position="20"/>
    </location>
</feature>
<proteinExistence type="predicted"/>
<name>A0AAW4XTL2_9BURK</name>
<protein>
    <recommendedName>
        <fullName evidence="5">Zinc ribbon domain-containing protein</fullName>
    </recommendedName>
</protein>
<organism evidence="3 4">
    <name type="scientific">Comamonas koreensis</name>
    <dbReference type="NCBI Taxonomy" id="160825"/>
    <lineage>
        <taxon>Bacteria</taxon>
        <taxon>Pseudomonadati</taxon>
        <taxon>Pseudomonadota</taxon>
        <taxon>Betaproteobacteria</taxon>
        <taxon>Burkholderiales</taxon>
        <taxon>Comamonadaceae</taxon>
        <taxon>Comamonas</taxon>
    </lineage>
</organism>
<sequence length="199" mass="21736">MTSNDPWAKALAEAESGQGREPGLWARCFAEADGDNGKAKAAYVKQRVMEMEGQESTSFQRREVGYCPSCNYELSMSADACPNCKALFGDDAWKPTRTPQGHPGNNKFTQSSEPAAEKSSGTWKWVVGVPVALVVAFLGFGAVVGGSPEAKARAADRDAIAYCKQQQEKRSLDATTARLTARVCEEMESAYKEKWRRNP</sequence>
<keyword evidence="2" id="KW-0472">Membrane</keyword>
<evidence type="ECO:0000313" key="3">
    <source>
        <dbReference type="EMBL" id="MCD2164314.1"/>
    </source>
</evidence>
<gene>
    <name evidence="3" type="ORF">LPW39_04095</name>
</gene>
<dbReference type="RefSeq" id="WP_230771551.1">
    <property type="nucleotide sequence ID" value="NZ_JAJNCT010000005.1"/>
</dbReference>
<keyword evidence="4" id="KW-1185">Reference proteome</keyword>
<accession>A0AAW4XTL2</accession>
<evidence type="ECO:0000256" key="2">
    <source>
        <dbReference type="SAM" id="Phobius"/>
    </source>
</evidence>
<keyword evidence="2" id="KW-0812">Transmembrane</keyword>
<dbReference type="AlphaFoldDB" id="A0AAW4XTL2"/>
<evidence type="ECO:0000313" key="4">
    <source>
        <dbReference type="Proteomes" id="UP001199260"/>
    </source>
</evidence>
<evidence type="ECO:0000256" key="1">
    <source>
        <dbReference type="SAM" id="MobiDB-lite"/>
    </source>
</evidence>
<dbReference type="Proteomes" id="UP001199260">
    <property type="component" value="Unassembled WGS sequence"/>
</dbReference>
<evidence type="ECO:0008006" key="5">
    <source>
        <dbReference type="Google" id="ProtNLM"/>
    </source>
</evidence>